<dbReference type="SUPFAM" id="SSF54001">
    <property type="entry name" value="Cysteine proteinases"/>
    <property type="match status" value="1"/>
</dbReference>
<dbReference type="HOGENOM" id="CLU_776742_0_0_1"/>
<dbReference type="InterPro" id="IPR019787">
    <property type="entry name" value="Znf_PHD-finger"/>
</dbReference>
<feature type="domain" description="PHD-type" evidence="5">
    <location>
        <begin position="318"/>
        <end position="354"/>
    </location>
</feature>
<dbReference type="InParanoid" id="E9GH55"/>
<dbReference type="PANTHER" id="PTHR34718:SF2">
    <property type="entry name" value="PHD-TYPE DOMAIN-CONTAINING PROTEIN"/>
    <property type="match status" value="1"/>
</dbReference>
<dbReference type="AlphaFoldDB" id="E9GH55"/>
<sequence length="357" mass="40860">MLESRYYDCRRKFASVNIGKRKQQQKYIDDIYTLIRAPANEKYMELLLSMSVTWDKCQDSQPAASEKVELSNNKAVLQSCYERAVTLIERNRVELNTSRQTFAIHAVTEPRLVRLFPIMKCSCNPTRISETTNTNVPRRGLKNKRPYLEVEDPTKPPPPPKKKRTKNNDKRGGMLILSNDIPDEVGPNNWLTDLSINGAMGLLRQQFPDISALISCRWGAILQFDRADSQKWIQIINIHDNHWVMAAQSFGINTNNVLLYDSLNATEPHPHVMYCIAQLCKTPVGKLTISLMPCQVQKDGFNCGIPWYDPDCVVKKYKLLVVCKTCKFSFHDGCEKIPKKALKSTKVDWICSTCQKN</sequence>
<keyword evidence="3" id="KW-0862">Zinc</keyword>
<dbReference type="InterPro" id="IPR011011">
    <property type="entry name" value="Znf_FYVE_PHD"/>
</dbReference>
<keyword evidence="7" id="KW-1185">Reference proteome</keyword>
<evidence type="ECO:0000256" key="3">
    <source>
        <dbReference type="ARBA" id="ARBA00022833"/>
    </source>
</evidence>
<evidence type="ECO:0000259" key="5">
    <source>
        <dbReference type="Pfam" id="PF00628"/>
    </source>
</evidence>
<keyword evidence="2" id="KW-0863">Zinc-finger</keyword>
<protein>
    <recommendedName>
        <fullName evidence="5">PHD-type domain-containing protein</fullName>
    </recommendedName>
</protein>
<accession>E9GH55</accession>
<dbReference type="EMBL" id="GL732544">
    <property type="protein sequence ID" value="EFX81143.1"/>
    <property type="molecule type" value="Genomic_DNA"/>
</dbReference>
<name>E9GH55_DAPPU</name>
<gene>
    <name evidence="6" type="ORF">DAPPUDRAFT_102681</name>
</gene>
<dbReference type="PANTHER" id="PTHR34718">
    <property type="entry name" value="PHD-TYPE DOMAIN-CONTAINING PROTEIN"/>
    <property type="match status" value="1"/>
</dbReference>
<dbReference type="GO" id="GO:0008270">
    <property type="term" value="F:zinc ion binding"/>
    <property type="evidence" value="ECO:0007669"/>
    <property type="project" value="UniProtKB-KW"/>
</dbReference>
<dbReference type="Pfam" id="PF00628">
    <property type="entry name" value="PHD"/>
    <property type="match status" value="1"/>
</dbReference>
<dbReference type="Gene3D" id="3.40.395.10">
    <property type="entry name" value="Adenoviral Proteinase, Chain A"/>
    <property type="match status" value="1"/>
</dbReference>
<dbReference type="InterPro" id="IPR038765">
    <property type="entry name" value="Papain-like_cys_pep_sf"/>
</dbReference>
<feature type="compositionally biased region" description="Polar residues" evidence="4">
    <location>
        <begin position="127"/>
        <end position="136"/>
    </location>
</feature>
<dbReference type="SUPFAM" id="SSF57903">
    <property type="entry name" value="FYVE/PHD zinc finger"/>
    <property type="match status" value="1"/>
</dbReference>
<keyword evidence="1" id="KW-0479">Metal-binding</keyword>
<evidence type="ECO:0000313" key="7">
    <source>
        <dbReference type="Proteomes" id="UP000000305"/>
    </source>
</evidence>
<evidence type="ECO:0000313" key="6">
    <source>
        <dbReference type="EMBL" id="EFX81143.1"/>
    </source>
</evidence>
<dbReference type="Proteomes" id="UP000000305">
    <property type="component" value="Unassembled WGS sequence"/>
</dbReference>
<reference evidence="6 7" key="1">
    <citation type="journal article" date="2011" name="Science">
        <title>The ecoresponsive genome of Daphnia pulex.</title>
        <authorList>
            <person name="Colbourne J.K."/>
            <person name="Pfrender M.E."/>
            <person name="Gilbert D."/>
            <person name="Thomas W.K."/>
            <person name="Tucker A."/>
            <person name="Oakley T.H."/>
            <person name="Tokishita S."/>
            <person name="Aerts A."/>
            <person name="Arnold G.J."/>
            <person name="Basu M.K."/>
            <person name="Bauer D.J."/>
            <person name="Caceres C.E."/>
            <person name="Carmel L."/>
            <person name="Casola C."/>
            <person name="Choi J.H."/>
            <person name="Detter J.C."/>
            <person name="Dong Q."/>
            <person name="Dusheyko S."/>
            <person name="Eads B.D."/>
            <person name="Frohlich T."/>
            <person name="Geiler-Samerotte K.A."/>
            <person name="Gerlach D."/>
            <person name="Hatcher P."/>
            <person name="Jogdeo S."/>
            <person name="Krijgsveld J."/>
            <person name="Kriventseva E.V."/>
            <person name="Kultz D."/>
            <person name="Laforsch C."/>
            <person name="Lindquist E."/>
            <person name="Lopez J."/>
            <person name="Manak J.R."/>
            <person name="Muller J."/>
            <person name="Pangilinan J."/>
            <person name="Patwardhan R.P."/>
            <person name="Pitluck S."/>
            <person name="Pritham E.J."/>
            <person name="Rechtsteiner A."/>
            <person name="Rho M."/>
            <person name="Rogozin I.B."/>
            <person name="Sakarya O."/>
            <person name="Salamov A."/>
            <person name="Schaack S."/>
            <person name="Shapiro H."/>
            <person name="Shiga Y."/>
            <person name="Skalitzky C."/>
            <person name="Smith Z."/>
            <person name="Souvorov A."/>
            <person name="Sung W."/>
            <person name="Tang Z."/>
            <person name="Tsuchiya D."/>
            <person name="Tu H."/>
            <person name="Vos H."/>
            <person name="Wang M."/>
            <person name="Wolf Y.I."/>
            <person name="Yamagata H."/>
            <person name="Yamada T."/>
            <person name="Ye Y."/>
            <person name="Shaw J.R."/>
            <person name="Andrews J."/>
            <person name="Crease T.J."/>
            <person name="Tang H."/>
            <person name="Lucas S.M."/>
            <person name="Robertson H.M."/>
            <person name="Bork P."/>
            <person name="Koonin E.V."/>
            <person name="Zdobnov E.M."/>
            <person name="Grigoriev I.V."/>
            <person name="Lynch M."/>
            <person name="Boore J.L."/>
        </authorList>
    </citation>
    <scope>NUCLEOTIDE SEQUENCE [LARGE SCALE GENOMIC DNA]</scope>
</reference>
<dbReference type="KEGG" id="dpx:DAPPUDRAFT_102681"/>
<evidence type="ECO:0000256" key="2">
    <source>
        <dbReference type="ARBA" id="ARBA00022771"/>
    </source>
</evidence>
<proteinExistence type="predicted"/>
<organism evidence="6 7">
    <name type="scientific">Daphnia pulex</name>
    <name type="common">Water flea</name>
    <dbReference type="NCBI Taxonomy" id="6669"/>
    <lineage>
        <taxon>Eukaryota</taxon>
        <taxon>Metazoa</taxon>
        <taxon>Ecdysozoa</taxon>
        <taxon>Arthropoda</taxon>
        <taxon>Crustacea</taxon>
        <taxon>Branchiopoda</taxon>
        <taxon>Diplostraca</taxon>
        <taxon>Cladocera</taxon>
        <taxon>Anomopoda</taxon>
        <taxon>Daphniidae</taxon>
        <taxon>Daphnia</taxon>
    </lineage>
</organism>
<dbReference type="OrthoDB" id="5985686at2759"/>
<evidence type="ECO:0000256" key="4">
    <source>
        <dbReference type="SAM" id="MobiDB-lite"/>
    </source>
</evidence>
<feature type="region of interest" description="Disordered" evidence="4">
    <location>
        <begin position="127"/>
        <end position="173"/>
    </location>
</feature>
<evidence type="ECO:0000256" key="1">
    <source>
        <dbReference type="ARBA" id="ARBA00022723"/>
    </source>
</evidence>